<dbReference type="Proteomes" id="UP000077013">
    <property type="component" value="Unassembled WGS sequence"/>
</dbReference>
<organism evidence="1 2">
    <name type="scientific">Cochleicola gelatinilyticus</name>
    <dbReference type="NCBI Taxonomy" id="1763537"/>
    <lineage>
        <taxon>Bacteria</taxon>
        <taxon>Pseudomonadati</taxon>
        <taxon>Bacteroidota</taxon>
        <taxon>Flavobacteriia</taxon>
        <taxon>Flavobacteriales</taxon>
        <taxon>Flavobacteriaceae</taxon>
        <taxon>Cochleicola</taxon>
    </lineage>
</organism>
<dbReference type="EMBL" id="LRXL01000045">
    <property type="protein sequence ID" value="OAB78227.1"/>
    <property type="molecule type" value="Genomic_DNA"/>
</dbReference>
<accession>A0A167H553</accession>
<gene>
    <name evidence="1" type="ORF">ULVI_12175</name>
</gene>
<proteinExistence type="predicted"/>
<dbReference type="RefSeq" id="WP_068593056.1">
    <property type="nucleotide sequence ID" value="NZ_LRXL01000045.1"/>
</dbReference>
<keyword evidence="2" id="KW-1185">Reference proteome</keyword>
<name>A0A167H553_9FLAO</name>
<dbReference type="STRING" id="1763537.ULVI_12175"/>
<protein>
    <submittedName>
        <fullName evidence="1">Uncharacterized protein</fullName>
    </submittedName>
</protein>
<evidence type="ECO:0000313" key="1">
    <source>
        <dbReference type="EMBL" id="OAB78227.1"/>
    </source>
</evidence>
<sequence>MKRYIQEYLMLTLPRTEQNASYHQKIITNTLLKNVEKKQTLERQCTMQIQPLEYSDFEVRLNVENLKMQLDSTLKKQENLSVAIAGTLEKVRLRMNSNGLFTELLNYEEILEKWYRIKPKLLTEFKGNAFITYMKSIERKIEDPQGLLHDMRQYRNYGLFFNELLTEHSNVATKSSTRERHIDSLFYERSMTFEETVLFDKTENGLDTLSFQGTLKDGLTPSEVPVKRMALLTLDANAVFALKHYRGTYQFQTETGLLEQMNVSIATGFGENYSKQQLYNLKRTN</sequence>
<reference evidence="1 2" key="1">
    <citation type="submission" date="2016-02" db="EMBL/GenBank/DDBJ databases">
        <title>Ulvibacter sp. LPB0005, isolated from Thais luteostoma.</title>
        <authorList>
            <person name="Shin S.-K."/>
            <person name="Yi H."/>
        </authorList>
    </citation>
    <scope>NUCLEOTIDE SEQUENCE [LARGE SCALE GENOMIC DNA]</scope>
    <source>
        <strain evidence="1 2">LPB0005</strain>
    </source>
</reference>
<evidence type="ECO:0000313" key="2">
    <source>
        <dbReference type="Proteomes" id="UP000077013"/>
    </source>
</evidence>
<dbReference type="AlphaFoldDB" id="A0A167H553"/>
<comment type="caution">
    <text evidence="1">The sequence shown here is derived from an EMBL/GenBank/DDBJ whole genome shotgun (WGS) entry which is preliminary data.</text>
</comment>
<dbReference type="OrthoDB" id="1453307at2"/>